<dbReference type="GO" id="GO:0005794">
    <property type="term" value="C:Golgi apparatus"/>
    <property type="evidence" value="ECO:0007669"/>
    <property type="project" value="TreeGrafter"/>
</dbReference>
<proteinExistence type="inferred from homology"/>
<keyword evidence="3 6" id="KW-0812">Transmembrane</keyword>
<dbReference type="GO" id="GO:0032472">
    <property type="term" value="P:Golgi calcium ion transport"/>
    <property type="evidence" value="ECO:0007669"/>
    <property type="project" value="TreeGrafter"/>
</dbReference>
<evidence type="ECO:0000313" key="7">
    <source>
        <dbReference type="EMBL" id="KAK9838145.1"/>
    </source>
</evidence>
<dbReference type="GO" id="GO:0005384">
    <property type="term" value="F:manganese ion transmembrane transporter activity"/>
    <property type="evidence" value="ECO:0007669"/>
    <property type="project" value="TreeGrafter"/>
</dbReference>
<dbReference type="PANTHER" id="PTHR12608">
    <property type="entry name" value="TRANSMEMBRANE PROTEIN HTP-1 RELATED"/>
    <property type="match status" value="1"/>
</dbReference>
<dbReference type="EMBL" id="JALJOU010000020">
    <property type="protein sequence ID" value="KAK9838145.1"/>
    <property type="molecule type" value="Genomic_DNA"/>
</dbReference>
<comment type="similarity">
    <text evidence="2 6">Belongs to the GDT1 family.</text>
</comment>
<keyword evidence="5 6" id="KW-0472">Membrane</keyword>
<dbReference type="Pfam" id="PF01169">
    <property type="entry name" value="GDT1"/>
    <property type="match status" value="2"/>
</dbReference>
<dbReference type="Proteomes" id="UP001445335">
    <property type="component" value="Unassembled WGS sequence"/>
</dbReference>
<dbReference type="InterPro" id="IPR049555">
    <property type="entry name" value="GDT1-like_CS"/>
</dbReference>
<protein>
    <recommendedName>
        <fullName evidence="6">GDT1 family protein</fullName>
    </recommendedName>
</protein>
<dbReference type="AlphaFoldDB" id="A0AAW1RWW1"/>
<keyword evidence="8" id="KW-1185">Reference proteome</keyword>
<comment type="caution">
    <text evidence="7">The sequence shown here is derived from an EMBL/GenBank/DDBJ whole genome shotgun (WGS) entry which is preliminary data.</text>
</comment>
<feature type="transmembrane region" description="Helical" evidence="6">
    <location>
        <begin position="43"/>
        <end position="61"/>
    </location>
</feature>
<evidence type="ECO:0000256" key="4">
    <source>
        <dbReference type="ARBA" id="ARBA00022989"/>
    </source>
</evidence>
<accession>A0AAW1RWW1</accession>
<dbReference type="GO" id="GO:0032468">
    <property type="term" value="P:Golgi calcium ion homeostasis"/>
    <property type="evidence" value="ECO:0007669"/>
    <property type="project" value="TreeGrafter"/>
</dbReference>
<evidence type="ECO:0000256" key="5">
    <source>
        <dbReference type="ARBA" id="ARBA00023136"/>
    </source>
</evidence>
<feature type="transmembrane region" description="Helical" evidence="6">
    <location>
        <begin position="203"/>
        <end position="224"/>
    </location>
</feature>
<sequence length="277" mass="29066">MAAHSEVLEGFLKSWGMILVSEIGDKTFFIAAIMAMRHPRRTVFAGALGALAAMTILSAALGWAAPNLVSKQYTHYAAIALFLFFGLRALYEAFNGEEAEGESELQEVERQLAKGPAKAGSRDKLPAAAVDSEALCGANGNPGSSTNGRVPTAIRPAASRATALARRLLSPVFLEAFILTFLAEWGDRSQIATIGLAASTDVYGVTLGGVLGHAICTGAAVLGGRQMAAHINERTVSMLGGLLFIAFGLHGCQIGLHLCPPRFDPDGKSTPGWRLAS</sequence>
<feature type="transmembrane region" description="Helical" evidence="6">
    <location>
        <begin position="164"/>
        <end position="183"/>
    </location>
</feature>
<evidence type="ECO:0000256" key="2">
    <source>
        <dbReference type="ARBA" id="ARBA00009190"/>
    </source>
</evidence>
<feature type="transmembrane region" description="Helical" evidence="6">
    <location>
        <begin position="73"/>
        <end position="91"/>
    </location>
</feature>
<dbReference type="InterPro" id="IPR001727">
    <property type="entry name" value="GDT1-like"/>
</dbReference>
<dbReference type="PROSITE" id="PS01214">
    <property type="entry name" value="UPF0016"/>
    <property type="match status" value="1"/>
</dbReference>
<keyword evidence="4 6" id="KW-1133">Transmembrane helix</keyword>
<evidence type="ECO:0000256" key="3">
    <source>
        <dbReference type="ARBA" id="ARBA00022692"/>
    </source>
</evidence>
<feature type="transmembrane region" description="Helical" evidence="6">
    <location>
        <begin position="236"/>
        <end position="256"/>
    </location>
</feature>
<dbReference type="PANTHER" id="PTHR12608:SF1">
    <property type="entry name" value="TRANSMEMBRANE PROTEIN 165"/>
    <property type="match status" value="1"/>
</dbReference>
<gene>
    <name evidence="7" type="ORF">WJX81_003790</name>
</gene>
<feature type="transmembrane region" description="Helical" evidence="6">
    <location>
        <begin position="15"/>
        <end position="36"/>
    </location>
</feature>
<dbReference type="GO" id="GO:0015085">
    <property type="term" value="F:calcium ion transmembrane transporter activity"/>
    <property type="evidence" value="ECO:0007669"/>
    <property type="project" value="TreeGrafter"/>
</dbReference>
<evidence type="ECO:0000256" key="1">
    <source>
        <dbReference type="ARBA" id="ARBA00004141"/>
    </source>
</evidence>
<evidence type="ECO:0000256" key="6">
    <source>
        <dbReference type="RuleBase" id="RU365102"/>
    </source>
</evidence>
<evidence type="ECO:0000313" key="8">
    <source>
        <dbReference type="Proteomes" id="UP001445335"/>
    </source>
</evidence>
<comment type="subcellular location">
    <subcellularLocation>
        <location evidence="1 6">Membrane</location>
        <topology evidence="1 6">Multi-pass membrane protein</topology>
    </subcellularLocation>
</comment>
<dbReference type="GO" id="GO:0016020">
    <property type="term" value="C:membrane"/>
    <property type="evidence" value="ECO:0007669"/>
    <property type="project" value="UniProtKB-SubCell"/>
</dbReference>
<name>A0AAW1RWW1_9CHLO</name>
<reference evidence="7 8" key="1">
    <citation type="journal article" date="2024" name="Nat. Commun.">
        <title>Phylogenomics reveals the evolutionary origins of lichenization in chlorophyte algae.</title>
        <authorList>
            <person name="Puginier C."/>
            <person name="Libourel C."/>
            <person name="Otte J."/>
            <person name="Skaloud P."/>
            <person name="Haon M."/>
            <person name="Grisel S."/>
            <person name="Petersen M."/>
            <person name="Berrin J.G."/>
            <person name="Delaux P.M."/>
            <person name="Dal Grande F."/>
            <person name="Keller J."/>
        </authorList>
    </citation>
    <scope>NUCLEOTIDE SEQUENCE [LARGE SCALE GENOMIC DNA]</scope>
    <source>
        <strain evidence="7 8">SAG 245.80</strain>
    </source>
</reference>
<organism evidence="7 8">
    <name type="scientific">Elliptochloris bilobata</name>
    <dbReference type="NCBI Taxonomy" id="381761"/>
    <lineage>
        <taxon>Eukaryota</taxon>
        <taxon>Viridiplantae</taxon>
        <taxon>Chlorophyta</taxon>
        <taxon>core chlorophytes</taxon>
        <taxon>Trebouxiophyceae</taxon>
        <taxon>Trebouxiophyceae incertae sedis</taxon>
        <taxon>Elliptochloris clade</taxon>
        <taxon>Elliptochloris</taxon>
    </lineage>
</organism>